<dbReference type="Proteomes" id="UP000788993">
    <property type="component" value="Unassembled WGS sequence"/>
</dbReference>
<dbReference type="AlphaFoldDB" id="A0A9P8PUB5"/>
<feature type="compositionally biased region" description="Basic and acidic residues" evidence="1">
    <location>
        <begin position="906"/>
        <end position="917"/>
    </location>
</feature>
<proteinExistence type="predicted"/>
<gene>
    <name evidence="2" type="ORF">OGATHE_000424</name>
</gene>
<organism evidence="2 3">
    <name type="scientific">Ogataea polymorpha</name>
    <dbReference type="NCBI Taxonomy" id="460523"/>
    <lineage>
        <taxon>Eukaryota</taxon>
        <taxon>Fungi</taxon>
        <taxon>Dikarya</taxon>
        <taxon>Ascomycota</taxon>
        <taxon>Saccharomycotina</taxon>
        <taxon>Pichiomycetes</taxon>
        <taxon>Pichiales</taxon>
        <taxon>Pichiaceae</taxon>
        <taxon>Ogataea</taxon>
    </lineage>
</organism>
<dbReference type="Pfam" id="PF11951">
    <property type="entry name" value="Fungal_trans_2"/>
    <property type="match status" value="1"/>
</dbReference>
<protein>
    <submittedName>
        <fullName evidence="2">Uncharacterized protein</fullName>
    </submittedName>
</protein>
<dbReference type="EMBL" id="JAEUBD010000095">
    <property type="protein sequence ID" value="KAH3677770.1"/>
    <property type="molecule type" value="Genomic_DNA"/>
</dbReference>
<name>A0A9P8PUB5_9ASCO</name>
<sequence length="1024" mass="112459">MTNIKPFRSYCESQQKFMWGAKLEPGKFGRPSKHIPAPVEEETYSTGEKSVVLSDGSNTSVEDTNDCCKYGTVVLKQQLSYHFNFDHKEKAVLEQFVDTGATDLFGSDANRFLQAVVPLVFSFNCIKYPILAIAAASGSHFSAFRETQRYRSLAKLGRRDTVLQDIGALSMLLVVLMEILMGDGMDATTYLEEIQKTVSPVCSWVARQDSDLHQIMSDLFFYYQSLLGYSFGIRNGDIRGSSFKLAFGLDQPTLQTLSQIRTLEKLKDQTSLSSNEFSQFASLIETKIQTTSCMSHLGAAIQSACYLQLYQLKPGSNISMGACLNALLDNIKAVQTLCECQLLFPLVIAGTAATTHDGLPTRMEEVCIAASENKPKNTDCRTDCTQLIDFGDAVSVQRLDPEQVSTGRSVVVVPAENVPQREDVDVPRSEDFSPQLTVKKCSVNGNRVRCAVVLESFPCEQDFLVGEENRVAFLRRPWNGVEANDTHHDRDDRVNDEHPSPAFQTVFHVHAVENGSLQKTGGQDTQVLTDIIHHGTAHNLVNFIPTAKQIHVCEWGLVQDVHEGNLEHDGSDGENGLGVHEIVAFHVDRLLHATNIGVVEIRLVEIFDPVCHERVEAKKDVKLDHEFSLSRGVVLVEPMVPFVVSTAVLVLAVLILVEELVPFPVRLVSVLDFRNLTLSSHASSDLSSESSTVFSSCEAATGLVFLENTIITSSSTKQATVNHNALTHLVCTCAETNADLANGLENASHVSLEVQRSLGEQSKQVHLVKQVSTIAVQQLGHKLVDPKRVLVGVVDSGDPNGRAETHGGRPNKQQLATNFLLQPRSVDQCADDDTCRCAKHLSCREQGRVAVDKLVHQGVDGGAELGALEVVAANAHGARNERGAGYALERTKHNQRDDVAGDDGADEVHDGHHKQPEREHLVQAVDVAQLAKQQDERSQREGVRRNHPRRVGGAGPHLFLQTLGHAERGGHVEVVHAGAYQDEGIRELLGPVLVIDKVAHSEQRSGSRAEELHCRFSMESARLI</sequence>
<reference evidence="2" key="1">
    <citation type="journal article" date="2021" name="Open Biol.">
        <title>Shared evolutionary footprints suggest mitochondrial oxidative damage underlies multiple complex I losses in fungi.</title>
        <authorList>
            <person name="Schikora-Tamarit M.A."/>
            <person name="Marcet-Houben M."/>
            <person name="Nosek J."/>
            <person name="Gabaldon T."/>
        </authorList>
    </citation>
    <scope>NUCLEOTIDE SEQUENCE</scope>
    <source>
        <strain evidence="2">NCAIM Y.01608</strain>
    </source>
</reference>
<evidence type="ECO:0000313" key="2">
    <source>
        <dbReference type="EMBL" id="KAH3677770.1"/>
    </source>
</evidence>
<feature type="region of interest" description="Disordered" evidence="1">
    <location>
        <begin position="931"/>
        <end position="955"/>
    </location>
</feature>
<keyword evidence="3" id="KW-1185">Reference proteome</keyword>
<feature type="region of interest" description="Disordered" evidence="1">
    <location>
        <begin position="882"/>
        <end position="917"/>
    </location>
</feature>
<feature type="compositionally biased region" description="Basic and acidic residues" evidence="1">
    <location>
        <begin position="933"/>
        <end position="944"/>
    </location>
</feature>
<feature type="compositionally biased region" description="Basic and acidic residues" evidence="1">
    <location>
        <begin position="889"/>
        <end position="899"/>
    </location>
</feature>
<accession>A0A9P8PUB5</accession>
<reference evidence="2" key="2">
    <citation type="submission" date="2021-01" db="EMBL/GenBank/DDBJ databases">
        <authorList>
            <person name="Schikora-Tamarit M.A."/>
        </authorList>
    </citation>
    <scope>NUCLEOTIDE SEQUENCE</scope>
    <source>
        <strain evidence="2">NCAIM Y.01608</strain>
    </source>
</reference>
<dbReference type="InterPro" id="IPR021858">
    <property type="entry name" value="Fun_TF"/>
</dbReference>
<evidence type="ECO:0000256" key="1">
    <source>
        <dbReference type="SAM" id="MobiDB-lite"/>
    </source>
</evidence>
<comment type="caution">
    <text evidence="2">The sequence shown here is derived from an EMBL/GenBank/DDBJ whole genome shotgun (WGS) entry which is preliminary data.</text>
</comment>
<evidence type="ECO:0000313" key="3">
    <source>
        <dbReference type="Proteomes" id="UP000788993"/>
    </source>
</evidence>